<protein>
    <submittedName>
        <fullName evidence="1">Uncharacterized protein</fullName>
    </submittedName>
</protein>
<proteinExistence type="predicted"/>
<dbReference type="PANTHER" id="PTHR46035:SF1">
    <property type="entry name" value="TETRATRICOPEPTIDE REPEAT PROTEIN 4"/>
    <property type="match status" value="1"/>
</dbReference>
<sequence length="540" mass="59639">ALCRECEGAHGLDDDVYGKLYGNRAECHLQLGHFEQCLADASLAIEYDPCSIKAFVRRAKAAQALGQHEVAEQCLRDALDMTPGNKEVLSLQDEYRVVGLARSGKDSVLIELRELSSRLSSLLKRKGTAAEVIAIFKQMPTLLMALKLVHDVGNIGDRSYESAPNYDAQVYFRLMTDNYALLAPLIRPMPKQAELLRECLETIAASLRDCISNQLAFDKYVGQLVPLLRAKATLPFELLKAAVKVLGTMAHRVAARKIMYDPDSAEGVMHVLSHPDSSQARPATYIIQAIDDLKDMSTLATLLSVPGACDTFWRESHSRREDIRTPARSILARAFGHPICRKRLRLVERTKRLVGLLEQMTENEKELETWDVGDPSASEPEHLVVRDLTNLAPESSRVLTALVLGTALETISDAEIAEALHRLGVWKHLSSALVARPPLSCAALKLLRAMMQHSRQALERAVEYGLPAWLLQCRETSDASDDLNANVKTTLYSQDARDDACQVLGLVANHGAFHAAIDAFDEGSVLRRMSQVLLMASDGL</sequence>
<dbReference type="InterPro" id="IPR011989">
    <property type="entry name" value="ARM-like"/>
</dbReference>
<evidence type="ECO:0000313" key="2">
    <source>
        <dbReference type="Proteomes" id="UP000037460"/>
    </source>
</evidence>
<comment type="caution">
    <text evidence="1">The sequence shown here is derived from an EMBL/GenBank/DDBJ whole genome shotgun (WGS) entry which is preliminary data.</text>
</comment>
<name>A0A0M0JC91_9EUKA</name>
<reference evidence="2" key="1">
    <citation type="journal article" date="2015" name="PLoS Genet.">
        <title>Genome Sequence and Transcriptome Analyses of Chrysochromulina tobin: Metabolic Tools for Enhanced Algal Fitness in the Prominent Order Prymnesiales (Haptophyceae).</title>
        <authorList>
            <person name="Hovde B.T."/>
            <person name="Deodato C.R."/>
            <person name="Hunsperger H.M."/>
            <person name="Ryken S.A."/>
            <person name="Yost W."/>
            <person name="Jha R.K."/>
            <person name="Patterson J."/>
            <person name="Monnat R.J. Jr."/>
            <person name="Barlow S.B."/>
            <person name="Starkenburg S.R."/>
            <person name="Cattolico R.A."/>
        </authorList>
    </citation>
    <scope>NUCLEOTIDE SEQUENCE</scope>
    <source>
        <strain evidence="2">CCMP291</strain>
    </source>
</reference>
<dbReference type="Gene3D" id="1.25.10.10">
    <property type="entry name" value="Leucine-rich Repeat Variant"/>
    <property type="match status" value="1"/>
</dbReference>
<dbReference type="Gene3D" id="1.25.40.10">
    <property type="entry name" value="Tetratricopeptide repeat domain"/>
    <property type="match status" value="1"/>
</dbReference>
<dbReference type="SUPFAM" id="SSF48371">
    <property type="entry name" value="ARM repeat"/>
    <property type="match status" value="1"/>
</dbReference>
<dbReference type="AlphaFoldDB" id="A0A0M0JC91"/>
<feature type="non-terminal residue" evidence="1">
    <location>
        <position position="1"/>
    </location>
</feature>
<dbReference type="SUPFAM" id="SSF48452">
    <property type="entry name" value="TPR-like"/>
    <property type="match status" value="1"/>
</dbReference>
<accession>A0A0M0JC91</accession>
<dbReference type="GO" id="GO:0030544">
    <property type="term" value="F:Hsp70 protein binding"/>
    <property type="evidence" value="ECO:0007669"/>
    <property type="project" value="TreeGrafter"/>
</dbReference>
<dbReference type="InterPro" id="IPR011990">
    <property type="entry name" value="TPR-like_helical_dom_sf"/>
</dbReference>
<dbReference type="OrthoDB" id="2942533at2759"/>
<gene>
    <name evidence="1" type="ORF">Ctob_008889</name>
</gene>
<dbReference type="GO" id="GO:0006457">
    <property type="term" value="P:protein folding"/>
    <property type="evidence" value="ECO:0007669"/>
    <property type="project" value="TreeGrafter"/>
</dbReference>
<dbReference type="EMBL" id="JWZX01003140">
    <property type="protein sequence ID" value="KOO23962.1"/>
    <property type="molecule type" value="Genomic_DNA"/>
</dbReference>
<organism evidence="1 2">
    <name type="scientific">Chrysochromulina tobinii</name>
    <dbReference type="NCBI Taxonomy" id="1460289"/>
    <lineage>
        <taxon>Eukaryota</taxon>
        <taxon>Haptista</taxon>
        <taxon>Haptophyta</taxon>
        <taxon>Prymnesiophyceae</taxon>
        <taxon>Prymnesiales</taxon>
        <taxon>Chrysochromulinaceae</taxon>
        <taxon>Chrysochromulina</taxon>
    </lineage>
</organism>
<dbReference type="InterPro" id="IPR016024">
    <property type="entry name" value="ARM-type_fold"/>
</dbReference>
<dbReference type="InterPro" id="IPR019734">
    <property type="entry name" value="TPR_rpt"/>
</dbReference>
<dbReference type="PANTHER" id="PTHR46035">
    <property type="entry name" value="TETRATRICOPEPTIDE REPEAT PROTEIN 4"/>
    <property type="match status" value="1"/>
</dbReference>
<dbReference type="Proteomes" id="UP000037460">
    <property type="component" value="Unassembled WGS sequence"/>
</dbReference>
<dbReference type="GO" id="GO:0051879">
    <property type="term" value="F:Hsp90 protein binding"/>
    <property type="evidence" value="ECO:0007669"/>
    <property type="project" value="TreeGrafter"/>
</dbReference>
<dbReference type="GO" id="GO:0005634">
    <property type="term" value="C:nucleus"/>
    <property type="evidence" value="ECO:0007669"/>
    <property type="project" value="TreeGrafter"/>
</dbReference>
<dbReference type="GO" id="GO:0005829">
    <property type="term" value="C:cytosol"/>
    <property type="evidence" value="ECO:0007669"/>
    <property type="project" value="TreeGrafter"/>
</dbReference>
<keyword evidence="2" id="KW-1185">Reference proteome</keyword>
<evidence type="ECO:0000313" key="1">
    <source>
        <dbReference type="EMBL" id="KOO23962.1"/>
    </source>
</evidence>
<dbReference type="Pfam" id="PF13181">
    <property type="entry name" value="TPR_8"/>
    <property type="match status" value="1"/>
</dbReference>
<dbReference type="SMART" id="SM00028">
    <property type="entry name" value="TPR"/>
    <property type="match status" value="2"/>
</dbReference>